<organism evidence="5 6">
    <name type="scientific">Sporothrix curviconia</name>
    <dbReference type="NCBI Taxonomy" id="1260050"/>
    <lineage>
        <taxon>Eukaryota</taxon>
        <taxon>Fungi</taxon>
        <taxon>Dikarya</taxon>
        <taxon>Ascomycota</taxon>
        <taxon>Pezizomycotina</taxon>
        <taxon>Sordariomycetes</taxon>
        <taxon>Sordariomycetidae</taxon>
        <taxon>Ophiostomatales</taxon>
        <taxon>Ophiostomataceae</taxon>
        <taxon>Sporothrix</taxon>
    </lineage>
</organism>
<comment type="caution">
    <text evidence="5">The sequence shown here is derived from an EMBL/GenBank/DDBJ whole genome shotgun (WGS) entry which is preliminary data.</text>
</comment>
<dbReference type="InterPro" id="IPR002347">
    <property type="entry name" value="SDR_fam"/>
</dbReference>
<dbReference type="CDD" id="cd05233">
    <property type="entry name" value="SDR_c"/>
    <property type="match status" value="1"/>
</dbReference>
<keyword evidence="6" id="KW-1185">Reference proteome</keyword>
<proteinExistence type="inferred from homology"/>
<evidence type="ECO:0000313" key="5">
    <source>
        <dbReference type="EMBL" id="CAK7212876.1"/>
    </source>
</evidence>
<dbReference type="PRINTS" id="PR00081">
    <property type="entry name" value="GDHRDH"/>
</dbReference>
<comment type="similarity">
    <text evidence="1">Belongs to the short-chain dehydrogenases/reductases (SDR) family.</text>
</comment>
<reference evidence="5 6" key="1">
    <citation type="submission" date="2024-01" db="EMBL/GenBank/DDBJ databases">
        <authorList>
            <person name="Allen C."/>
            <person name="Tagirdzhanova G."/>
        </authorList>
    </citation>
    <scope>NUCLEOTIDE SEQUENCE [LARGE SCALE GENOMIC DNA]</scope>
</reference>
<evidence type="ECO:0000313" key="6">
    <source>
        <dbReference type="Proteomes" id="UP001642405"/>
    </source>
</evidence>
<dbReference type="PANTHER" id="PTHR43618">
    <property type="entry name" value="7-ALPHA-HYDROXYSTEROID DEHYDROGENASE"/>
    <property type="match status" value="1"/>
</dbReference>
<keyword evidence="3" id="KW-0560">Oxidoreductase</keyword>
<name>A0ABP0B037_9PEZI</name>
<dbReference type="InterPro" id="IPR000095">
    <property type="entry name" value="CRIB_dom"/>
</dbReference>
<feature type="domain" description="CRIB" evidence="4">
    <location>
        <begin position="132"/>
        <end position="146"/>
    </location>
</feature>
<protein>
    <recommendedName>
        <fullName evidence="4">CRIB domain-containing protein</fullName>
    </recommendedName>
</protein>
<accession>A0ABP0B037</accession>
<dbReference type="Proteomes" id="UP001642405">
    <property type="component" value="Unassembled WGS sequence"/>
</dbReference>
<keyword evidence="2" id="KW-0521">NADP</keyword>
<evidence type="ECO:0000256" key="3">
    <source>
        <dbReference type="ARBA" id="ARBA00023002"/>
    </source>
</evidence>
<dbReference type="PROSITE" id="PS50108">
    <property type="entry name" value="CRIB"/>
    <property type="match status" value="1"/>
</dbReference>
<dbReference type="InterPro" id="IPR036291">
    <property type="entry name" value="NAD(P)-bd_dom_sf"/>
</dbReference>
<evidence type="ECO:0000259" key="4">
    <source>
        <dbReference type="PROSITE" id="PS50108"/>
    </source>
</evidence>
<dbReference type="Pfam" id="PF00106">
    <property type="entry name" value="adh_short"/>
    <property type="match status" value="1"/>
</dbReference>
<gene>
    <name evidence="5" type="ORF">SCUCBS95973_001609</name>
</gene>
<dbReference type="PANTHER" id="PTHR43618:SF18">
    <property type="entry name" value="SHORT CHAIN DEHYDROGENASE_REDUCTASE FAMILY (AFU_ORTHOLOGUE AFUA_5G12480)"/>
    <property type="match status" value="1"/>
</dbReference>
<evidence type="ECO:0000256" key="1">
    <source>
        <dbReference type="ARBA" id="ARBA00006484"/>
    </source>
</evidence>
<dbReference type="SUPFAM" id="SSF51735">
    <property type="entry name" value="NAD(P)-binding Rossmann-fold domains"/>
    <property type="match status" value="1"/>
</dbReference>
<evidence type="ECO:0000256" key="2">
    <source>
        <dbReference type="ARBA" id="ARBA00022857"/>
    </source>
</evidence>
<dbReference type="EMBL" id="CAWUHB010000006">
    <property type="protein sequence ID" value="CAK7212876.1"/>
    <property type="molecule type" value="Genomic_DNA"/>
</dbReference>
<dbReference type="Gene3D" id="3.40.50.720">
    <property type="entry name" value="NAD(P)-binding Rossmann-like Domain"/>
    <property type="match status" value="1"/>
</dbReference>
<sequence length="303" mass="31350">MATASEDGLTAASLFSCNGLVAVITGGSAGLGRMMAKALARNGAARIYLLGRRLDVLEAAARDIGHACGHSAMVLPIQADVGDLDALRRAAARIDRETGYVNVVVANAGIEGPASWDVGPDTPLAEVQARLLAAPMADFTHTLHVNTTAAFYTAVSMLHLLDAGNRLTNVPQSSQVIAVSSAAGFSRRISAGFAYSASKAAVIHTWKQLATFLAPYGIRANVYAPGTHAVIDSDMSAPLLASFPRQPDDRDSVARSEIPVGRAGTEDDVAGVILHMVSRAGAFLNGSVILADGGRTSITPAAY</sequence>
<dbReference type="InterPro" id="IPR052178">
    <property type="entry name" value="Sec_Metab_Biosynth_SDR"/>
</dbReference>